<reference evidence="2" key="1">
    <citation type="journal article" date="2019" name="Int. J. Syst. Evol. Microbiol.">
        <title>The Global Catalogue of Microorganisms (GCM) 10K type strain sequencing project: providing services to taxonomists for standard genome sequencing and annotation.</title>
        <authorList>
            <consortium name="The Broad Institute Genomics Platform"/>
            <consortium name="The Broad Institute Genome Sequencing Center for Infectious Disease"/>
            <person name="Wu L."/>
            <person name="Ma J."/>
        </authorList>
    </citation>
    <scope>NUCLEOTIDE SEQUENCE [LARGE SCALE GENOMIC DNA]</scope>
    <source>
        <strain evidence="2">JCM 17329</strain>
    </source>
</reference>
<organism evidence="1 2">
    <name type="scientific">Oceanisphaera sediminis</name>
    <dbReference type="NCBI Taxonomy" id="981381"/>
    <lineage>
        <taxon>Bacteria</taxon>
        <taxon>Pseudomonadati</taxon>
        <taxon>Pseudomonadota</taxon>
        <taxon>Gammaproteobacteria</taxon>
        <taxon>Aeromonadales</taxon>
        <taxon>Aeromonadaceae</taxon>
        <taxon>Oceanisphaera</taxon>
    </lineage>
</organism>
<accession>A0ABP7EPQ1</accession>
<evidence type="ECO:0008006" key="3">
    <source>
        <dbReference type="Google" id="ProtNLM"/>
    </source>
</evidence>
<comment type="caution">
    <text evidence="1">The sequence shown here is derived from an EMBL/GenBank/DDBJ whole genome shotgun (WGS) entry which is preliminary data.</text>
</comment>
<name>A0ABP7EPQ1_9GAMM</name>
<evidence type="ECO:0000313" key="1">
    <source>
        <dbReference type="EMBL" id="GAA3722262.1"/>
    </source>
</evidence>
<dbReference type="RefSeq" id="WP_344965942.1">
    <property type="nucleotide sequence ID" value="NZ_BAABDS010000051.1"/>
</dbReference>
<dbReference type="EMBL" id="BAABDS010000051">
    <property type="protein sequence ID" value="GAA3722262.1"/>
    <property type="molecule type" value="Genomic_DNA"/>
</dbReference>
<sequence length="97" mass="11052">MGLGDFIDMEAHGITYKNTYYVLPHLASNLRLHFHELVHVAQWGHLGAIPFIERYITEIKTLGYGEAPLEKMAYGFDSHFMNGGEKIDVPNYVAQKI</sequence>
<keyword evidence="2" id="KW-1185">Reference proteome</keyword>
<gene>
    <name evidence="1" type="ORF">GCM10022421_33690</name>
</gene>
<protein>
    <recommendedName>
        <fullName evidence="3">DUF4157 domain-containing protein</fullName>
    </recommendedName>
</protein>
<dbReference type="Proteomes" id="UP001501479">
    <property type="component" value="Unassembled WGS sequence"/>
</dbReference>
<evidence type="ECO:0000313" key="2">
    <source>
        <dbReference type="Proteomes" id="UP001501479"/>
    </source>
</evidence>
<proteinExistence type="predicted"/>